<gene>
    <name evidence="1" type="ORF">GOBAR_AA13403</name>
</gene>
<accession>A0A2P5XV66</accession>
<name>A0A2P5XV66_GOSBA</name>
<dbReference type="InterPro" id="IPR026728">
    <property type="entry name" value="BLTP3A/B"/>
</dbReference>
<evidence type="ECO:0000313" key="2">
    <source>
        <dbReference type="Proteomes" id="UP000239757"/>
    </source>
</evidence>
<protein>
    <submittedName>
        <fullName evidence="1">Uncharacterized protein</fullName>
    </submittedName>
</protein>
<dbReference type="Proteomes" id="UP000239757">
    <property type="component" value="Unassembled WGS sequence"/>
</dbReference>
<dbReference type="PANTHER" id="PTHR22774">
    <property type="entry name" value="CHOREIN N-TERMINAL DOMAIN-CONTAINING PROTEIN"/>
    <property type="match status" value="1"/>
</dbReference>
<proteinExistence type="predicted"/>
<organism evidence="1 2">
    <name type="scientific">Gossypium barbadense</name>
    <name type="common">Sea Island cotton</name>
    <name type="synonym">Hibiscus barbadensis</name>
    <dbReference type="NCBI Taxonomy" id="3634"/>
    <lineage>
        <taxon>Eukaryota</taxon>
        <taxon>Viridiplantae</taxon>
        <taxon>Streptophyta</taxon>
        <taxon>Embryophyta</taxon>
        <taxon>Tracheophyta</taxon>
        <taxon>Spermatophyta</taxon>
        <taxon>Magnoliopsida</taxon>
        <taxon>eudicotyledons</taxon>
        <taxon>Gunneridae</taxon>
        <taxon>Pentapetalae</taxon>
        <taxon>rosids</taxon>
        <taxon>malvids</taxon>
        <taxon>Malvales</taxon>
        <taxon>Malvaceae</taxon>
        <taxon>Malvoideae</taxon>
        <taxon>Gossypium</taxon>
    </lineage>
</organism>
<dbReference type="AlphaFoldDB" id="A0A2P5XV66"/>
<dbReference type="PANTHER" id="PTHR22774:SF11">
    <property type="entry name" value="CHOREIN N-TERMINAL DOMAIN-CONTAINING PROTEIN"/>
    <property type="match status" value="1"/>
</dbReference>
<dbReference type="EMBL" id="KZ664165">
    <property type="protein sequence ID" value="PPS07240.1"/>
    <property type="molecule type" value="Genomic_DNA"/>
</dbReference>
<reference evidence="1 2" key="1">
    <citation type="submission" date="2015-01" db="EMBL/GenBank/DDBJ databases">
        <title>Genome of allotetraploid Gossypium barbadense reveals genomic plasticity and fiber elongation in cotton evolution.</title>
        <authorList>
            <person name="Chen X."/>
            <person name="Liu X."/>
            <person name="Zhao B."/>
            <person name="Zheng H."/>
            <person name="Hu Y."/>
            <person name="Lu G."/>
            <person name="Yang C."/>
            <person name="Chen J."/>
            <person name="Shan C."/>
            <person name="Zhang L."/>
            <person name="Zhou Y."/>
            <person name="Wang L."/>
            <person name="Guo W."/>
            <person name="Bai Y."/>
            <person name="Ruan J."/>
            <person name="Shangguan X."/>
            <person name="Mao Y."/>
            <person name="Jiang J."/>
            <person name="Zhu Y."/>
            <person name="Lei J."/>
            <person name="Kang H."/>
            <person name="Chen S."/>
            <person name="He X."/>
            <person name="Wang R."/>
            <person name="Wang Y."/>
            <person name="Chen J."/>
            <person name="Wang L."/>
            <person name="Yu S."/>
            <person name="Wang B."/>
            <person name="Wei J."/>
            <person name="Song S."/>
            <person name="Lu X."/>
            <person name="Gao Z."/>
            <person name="Gu W."/>
            <person name="Deng X."/>
            <person name="Ma D."/>
            <person name="Wang S."/>
            <person name="Liang W."/>
            <person name="Fang L."/>
            <person name="Cai C."/>
            <person name="Zhu X."/>
            <person name="Zhou B."/>
            <person name="Zhang Y."/>
            <person name="Chen Z."/>
            <person name="Xu S."/>
            <person name="Zhu R."/>
            <person name="Wang S."/>
            <person name="Zhang T."/>
            <person name="Zhao G."/>
        </authorList>
    </citation>
    <scope>NUCLEOTIDE SEQUENCE [LARGE SCALE GENOMIC DNA]</scope>
    <source>
        <strain evidence="2">cv. Xinhai21</strain>
        <tissue evidence="1">Leaf</tissue>
    </source>
</reference>
<dbReference type="OrthoDB" id="43807at2759"/>
<evidence type="ECO:0000313" key="1">
    <source>
        <dbReference type="EMBL" id="PPS07240.1"/>
    </source>
</evidence>
<sequence>MSDVSAVKAEKSEEKSENFCPPIYPLGKQEWQLPVGVPLISLHSLQVKPSPPPPSFASRTVISCQPLLIHLQEESCLRIYSFLADGIIGDPDSVSPDSSVNSFVFTLKELDISVPLHTSKIDNPGGEEDHALQNSFSGARLRFEKLFFCESPSLNLKLLNLEKDPACLSVWDGQPVDASLKKWTAEVSQVSLLLEPTACSTGSPDWSSDLWKCVEVKDVCIELAMASTDGNPLTVLPPPGGIVRIAVACPQFLSNSSVEQFIFVLDLYAYIGTVSEKISVVGKNKRPKRNKDNTLGGRLIEKVPSDTAVSLAITVLQLRFLEACSLDMQGMPLAQFTGKNLFLKATHRTLGGAVAVSSTLRWESVQVDCVSTEGNIVYDNNNTLIDATKNDSLATENGFSPLRAIFWIHNKQKQLSSPKASVIPFLDISTVHVIPFNERDKECHTLSVSACISGVRLGGGMSHTEALLRRFGIFGPDGAPSLRLSKGIENLSSGPLSKLLQSSAFIDNDLVDGGTLGGVKDDSFSHLGIPDDVDASIELQDWLFALEGVQEMAEMWWFEKEDLGREHRCWHMTFQSLTFYFYYPVAWAETLVWLNGCQPWHSYVVSMEGLQTLKPQVERSSIFEDPLPVNGFKESVSIFGRMNLEVRMKILEDNVDNETINWMMENFKLSVKQPIEAVLTKDELQHLAFLCKSEVDSIGRLTAGILRLLKLEKSLGKEAMNKLSNLGIEGFEKIFSSDKLSQGSKLQSITTLALLEEAVSDSQAKCAALITESSNSESSQVNLTNITELKQKLDNMHSLLLQLRVQI</sequence>